<dbReference type="OrthoDB" id="3006664at2759"/>
<dbReference type="EMBL" id="KL142403">
    <property type="protein sequence ID" value="KDR69175.1"/>
    <property type="molecule type" value="Genomic_DNA"/>
</dbReference>
<proteinExistence type="predicted"/>
<dbReference type="InterPro" id="IPR054416">
    <property type="entry name" value="GST_UstS-like_C"/>
</dbReference>
<dbReference type="Pfam" id="PF22041">
    <property type="entry name" value="GST_C_7"/>
    <property type="match status" value="1"/>
</dbReference>
<name>A0A067SDZ6_GALM3</name>
<organism evidence="2 3">
    <name type="scientific">Galerina marginata (strain CBS 339.88)</name>
    <dbReference type="NCBI Taxonomy" id="685588"/>
    <lineage>
        <taxon>Eukaryota</taxon>
        <taxon>Fungi</taxon>
        <taxon>Dikarya</taxon>
        <taxon>Basidiomycota</taxon>
        <taxon>Agaricomycotina</taxon>
        <taxon>Agaricomycetes</taxon>
        <taxon>Agaricomycetidae</taxon>
        <taxon>Agaricales</taxon>
        <taxon>Agaricineae</taxon>
        <taxon>Strophariaceae</taxon>
        <taxon>Galerina</taxon>
    </lineage>
</organism>
<evidence type="ECO:0000313" key="2">
    <source>
        <dbReference type="EMBL" id="KDR69175.1"/>
    </source>
</evidence>
<feature type="domain" description="Glutathione S-transferase UstS-like C-terminal" evidence="1">
    <location>
        <begin position="20"/>
        <end position="62"/>
    </location>
</feature>
<gene>
    <name evidence="2" type="ORF">GALMADRAFT_923652</name>
</gene>
<accession>A0A067SDZ6</accession>
<protein>
    <recommendedName>
        <fullName evidence="1">Glutathione S-transferase UstS-like C-terminal domain-containing protein</fullName>
    </recommendedName>
</protein>
<dbReference type="HOGENOM" id="CLU_2831370_0_0_1"/>
<dbReference type="Proteomes" id="UP000027222">
    <property type="component" value="Unassembled WGS sequence"/>
</dbReference>
<evidence type="ECO:0000313" key="3">
    <source>
        <dbReference type="Proteomes" id="UP000027222"/>
    </source>
</evidence>
<evidence type="ECO:0000259" key="1">
    <source>
        <dbReference type="Pfam" id="PF22041"/>
    </source>
</evidence>
<reference evidence="3" key="1">
    <citation type="journal article" date="2014" name="Proc. Natl. Acad. Sci. U.S.A.">
        <title>Extensive sampling of basidiomycete genomes demonstrates inadequacy of the white-rot/brown-rot paradigm for wood decay fungi.</title>
        <authorList>
            <person name="Riley R."/>
            <person name="Salamov A.A."/>
            <person name="Brown D.W."/>
            <person name="Nagy L.G."/>
            <person name="Floudas D."/>
            <person name="Held B.W."/>
            <person name="Levasseur A."/>
            <person name="Lombard V."/>
            <person name="Morin E."/>
            <person name="Otillar R."/>
            <person name="Lindquist E.A."/>
            <person name="Sun H."/>
            <person name="LaButti K.M."/>
            <person name="Schmutz J."/>
            <person name="Jabbour D."/>
            <person name="Luo H."/>
            <person name="Baker S.E."/>
            <person name="Pisabarro A.G."/>
            <person name="Walton J.D."/>
            <person name="Blanchette R.A."/>
            <person name="Henrissat B."/>
            <person name="Martin F."/>
            <person name="Cullen D."/>
            <person name="Hibbett D.S."/>
            <person name="Grigoriev I.V."/>
        </authorList>
    </citation>
    <scope>NUCLEOTIDE SEQUENCE [LARGE SCALE GENOMIC DNA]</scope>
    <source>
        <strain evidence="3">CBS 339.88</strain>
    </source>
</reference>
<dbReference type="AlphaFoldDB" id="A0A067SDZ6"/>
<keyword evidence="3" id="KW-1185">Reference proteome</keyword>
<dbReference type="Gene3D" id="1.20.1050.10">
    <property type="match status" value="1"/>
</dbReference>
<sequence length="66" mass="7587">MVTWRAESVSKIAPNFGSLDAVVGGWTLWLRIVWGENSRQWKDIKSWHGGRWNAILDGLKKYDTVV</sequence>